<protein>
    <submittedName>
        <fullName evidence="1">Putative tick 18.3 kDa family protein</fullName>
    </submittedName>
</protein>
<evidence type="ECO:0000313" key="1">
    <source>
        <dbReference type="EMBL" id="JAA60575.1"/>
    </source>
</evidence>
<reference evidence="1" key="1">
    <citation type="submission" date="2012-11" db="EMBL/GenBank/DDBJ databases">
        <authorList>
            <person name="Lucero-Rivera Y.E."/>
            <person name="Tovar-Ramirez D."/>
        </authorList>
    </citation>
    <scope>NUCLEOTIDE SEQUENCE</scope>
    <source>
        <tissue evidence="1">Salivary gland</tissue>
    </source>
</reference>
<sequence length="241" mass="27298">MFSCTVLIAVAIEATSMSFGNQLFNNPISYIPIVPSLSPKHVCYYLNFHPPFGVWYVADPEGTPCWPPWFSWTTGICLNGQCAMPKAPSVRPCNGLYISEGYATSCNYTCSDATGHERVEDYKDDTPCIRSSEEVESIKLAGLCRKGVCTEPSEIGNHQRKQAHPRRLIKCKEKENRRKMILWNCHYYCQINNAWYSGYYTSNLTSACHLPRPTREQPLGWCCRGHCIKKPHCGEKRTSPG</sequence>
<dbReference type="AlphaFoldDB" id="L7M980"/>
<reference evidence="1" key="2">
    <citation type="journal article" date="2015" name="J. Proteomics">
        <title>Sexual differences in the sialomes of the zebra tick, Rhipicephalus pulchellus.</title>
        <authorList>
            <person name="Tan A.W."/>
            <person name="Francischetti I.M."/>
            <person name="Slovak M."/>
            <person name="Kini R.M."/>
            <person name="Ribeiro J.M."/>
        </authorList>
    </citation>
    <scope>NUCLEOTIDE SEQUENCE</scope>
    <source>
        <tissue evidence="1">Salivary gland</tissue>
    </source>
</reference>
<name>L7M980_RHIPC</name>
<dbReference type="EMBL" id="GACK01004459">
    <property type="protein sequence ID" value="JAA60575.1"/>
    <property type="molecule type" value="mRNA"/>
</dbReference>
<proteinExistence type="evidence at transcript level"/>
<organism evidence="1">
    <name type="scientific">Rhipicephalus pulchellus</name>
    <name type="common">Yellow backed tick</name>
    <name type="synonym">Dermacentor pulchellus</name>
    <dbReference type="NCBI Taxonomy" id="72859"/>
    <lineage>
        <taxon>Eukaryota</taxon>
        <taxon>Metazoa</taxon>
        <taxon>Ecdysozoa</taxon>
        <taxon>Arthropoda</taxon>
        <taxon>Chelicerata</taxon>
        <taxon>Arachnida</taxon>
        <taxon>Acari</taxon>
        <taxon>Parasitiformes</taxon>
        <taxon>Ixodida</taxon>
        <taxon>Ixodoidea</taxon>
        <taxon>Ixodidae</taxon>
        <taxon>Rhipicephalinae</taxon>
        <taxon>Rhipicephalus</taxon>
        <taxon>Rhipicephalus</taxon>
    </lineage>
</organism>
<accession>L7M980</accession>